<dbReference type="EMBL" id="UINC01000010">
    <property type="protein sequence ID" value="SUZ47307.1"/>
    <property type="molecule type" value="Genomic_DNA"/>
</dbReference>
<sequence length="34" mass="3909">MLYYGKMMIIVDNDNLHDLAEQVNTLLQNTLDGI</sequence>
<dbReference type="AlphaFoldDB" id="A0A381MYD0"/>
<proteinExistence type="predicted"/>
<evidence type="ECO:0000313" key="1">
    <source>
        <dbReference type="EMBL" id="SUZ47307.1"/>
    </source>
</evidence>
<accession>A0A381MYD0</accession>
<reference evidence="1" key="1">
    <citation type="submission" date="2018-05" db="EMBL/GenBank/DDBJ databases">
        <authorList>
            <person name="Lanie J.A."/>
            <person name="Ng W.-L."/>
            <person name="Kazmierczak K.M."/>
            <person name="Andrzejewski T.M."/>
            <person name="Davidsen T.M."/>
            <person name="Wayne K.J."/>
            <person name="Tettelin H."/>
            <person name="Glass J.I."/>
            <person name="Rusch D."/>
            <person name="Podicherti R."/>
            <person name="Tsui H.-C.T."/>
            <person name="Winkler M.E."/>
        </authorList>
    </citation>
    <scope>NUCLEOTIDE SEQUENCE</scope>
</reference>
<name>A0A381MYD0_9ZZZZ</name>
<protein>
    <submittedName>
        <fullName evidence="1">Uncharacterized protein</fullName>
    </submittedName>
</protein>
<organism evidence="1">
    <name type="scientific">marine metagenome</name>
    <dbReference type="NCBI Taxonomy" id="408172"/>
    <lineage>
        <taxon>unclassified sequences</taxon>
        <taxon>metagenomes</taxon>
        <taxon>ecological metagenomes</taxon>
    </lineage>
</organism>
<gene>
    <name evidence="1" type="ORF">METZ01_LOCUS161</name>
</gene>